<sequence length="408" mass="48110">MISHAHNKLNSDTIVSVIMVLIYPFWGFMYVVIFSLYRVLLFKKINVKNVAFCFAFFLAILAFTQETTSGDLARVYHSTESLYTTNFVDFFIKSYMVDRYFIFSTINYLLYSIFGEIRAISFFWVFFIYYLLFLSVYYIVIYKKISYPYRTIVIIWIISVFSLVIFTQVTEIMKQAVAASIFIYSYTLYLRHKYLLALSSILITFFIHSTIIFFLPLFFVDRFKLKVVALLCVASFLFRSFNLMAFVSSVLGYLNVFPSLVEVSEVYGEYDGSFFSSNAPFFILAFWSFVILVAVDYIDKYKMDPPLLKVALMYVIILNLNYSVDHNFTRMLTLLYPFYLLLLVDLFDRKRLSKRSLKMVVLFFLLITTGLNYKMVFSRISRSSTYSTSFVDNSFLNLVRYNILDYLK</sequence>
<dbReference type="Pfam" id="PF14897">
    <property type="entry name" value="EpsG"/>
    <property type="match status" value="1"/>
</dbReference>
<organism evidence="2 3">
    <name type="scientific">Bacteroides parvus</name>
    <dbReference type="NCBI Taxonomy" id="2763025"/>
    <lineage>
        <taxon>Bacteria</taxon>
        <taxon>Pseudomonadati</taxon>
        <taxon>Bacteroidota</taxon>
        <taxon>Bacteroidia</taxon>
        <taxon>Bacteroidales</taxon>
        <taxon>Bacteroidaceae</taxon>
        <taxon>Bacteroides</taxon>
    </lineage>
</organism>
<feature type="transmembrane region" description="Helical" evidence="1">
    <location>
        <begin position="147"/>
        <end position="165"/>
    </location>
</feature>
<dbReference type="Proteomes" id="UP000600230">
    <property type="component" value="Unassembled WGS sequence"/>
</dbReference>
<reference evidence="2 3" key="1">
    <citation type="submission" date="2020-08" db="EMBL/GenBank/DDBJ databases">
        <title>Genome public.</title>
        <authorList>
            <person name="Liu C."/>
            <person name="Sun Q."/>
        </authorList>
    </citation>
    <scope>NUCLEOTIDE SEQUENCE [LARGE SCALE GENOMIC DNA]</scope>
    <source>
        <strain evidence="2 3">NSJ-21</strain>
    </source>
</reference>
<evidence type="ECO:0000256" key="1">
    <source>
        <dbReference type="SAM" id="Phobius"/>
    </source>
</evidence>
<dbReference type="RefSeq" id="WP_178069093.1">
    <property type="nucleotide sequence ID" value="NZ_JACOOG010000001.1"/>
</dbReference>
<feature type="transmembrane region" description="Helical" evidence="1">
    <location>
        <begin position="307"/>
        <end position="324"/>
    </location>
</feature>
<feature type="transmembrane region" description="Helical" evidence="1">
    <location>
        <begin position="122"/>
        <end position="141"/>
    </location>
</feature>
<name>A0ABR7C4E0_9BACE</name>
<feature type="transmembrane region" description="Helical" evidence="1">
    <location>
        <begin position="227"/>
        <end position="254"/>
    </location>
</feature>
<feature type="transmembrane region" description="Helical" evidence="1">
    <location>
        <begin position="195"/>
        <end position="220"/>
    </location>
</feature>
<keyword evidence="3" id="KW-1185">Reference proteome</keyword>
<dbReference type="EMBL" id="JACOOG010000001">
    <property type="protein sequence ID" value="MBC5592214.1"/>
    <property type="molecule type" value="Genomic_DNA"/>
</dbReference>
<proteinExistence type="predicted"/>
<comment type="caution">
    <text evidence="2">The sequence shown here is derived from an EMBL/GenBank/DDBJ whole genome shotgun (WGS) entry which is preliminary data.</text>
</comment>
<feature type="transmembrane region" description="Helical" evidence="1">
    <location>
        <begin position="49"/>
        <end position="65"/>
    </location>
</feature>
<evidence type="ECO:0000313" key="2">
    <source>
        <dbReference type="EMBL" id="MBC5592214.1"/>
    </source>
</evidence>
<feature type="transmembrane region" description="Helical" evidence="1">
    <location>
        <begin position="330"/>
        <end position="347"/>
    </location>
</feature>
<evidence type="ECO:0000313" key="3">
    <source>
        <dbReference type="Proteomes" id="UP000600230"/>
    </source>
</evidence>
<feature type="transmembrane region" description="Helical" evidence="1">
    <location>
        <begin position="14"/>
        <end position="37"/>
    </location>
</feature>
<feature type="transmembrane region" description="Helical" evidence="1">
    <location>
        <begin position="359"/>
        <end position="377"/>
    </location>
</feature>
<keyword evidence="1" id="KW-0472">Membrane</keyword>
<dbReference type="InterPro" id="IPR049458">
    <property type="entry name" value="EpsG-like"/>
</dbReference>
<feature type="transmembrane region" description="Helical" evidence="1">
    <location>
        <begin position="274"/>
        <end position="295"/>
    </location>
</feature>
<keyword evidence="1" id="KW-1133">Transmembrane helix</keyword>
<gene>
    <name evidence="2" type="ORF">H8S53_13395</name>
</gene>
<protein>
    <submittedName>
        <fullName evidence="2">EpsG family protein</fullName>
    </submittedName>
</protein>
<keyword evidence="1" id="KW-0812">Transmembrane</keyword>
<accession>A0ABR7C4E0</accession>